<dbReference type="PANTHER" id="PTHR43684">
    <property type="match status" value="1"/>
</dbReference>
<evidence type="ECO:0000313" key="4">
    <source>
        <dbReference type="EMBL" id="HAN23068.1"/>
    </source>
</evidence>
<protein>
    <submittedName>
        <fullName evidence="4">Crotonase</fullName>
    </submittedName>
</protein>
<dbReference type="InterPro" id="IPR001753">
    <property type="entry name" value="Enoyl-CoA_hydra/iso"/>
</dbReference>
<evidence type="ECO:0000256" key="3">
    <source>
        <dbReference type="ARBA" id="ARBA00023235"/>
    </source>
</evidence>
<keyword evidence="3" id="KW-0413">Isomerase</keyword>
<comment type="caution">
    <text evidence="4">The sequence shown here is derived from an EMBL/GenBank/DDBJ whole genome shotgun (WGS) entry which is preliminary data.</text>
</comment>
<dbReference type="Pfam" id="PF00378">
    <property type="entry name" value="ECH_1"/>
    <property type="match status" value="1"/>
</dbReference>
<dbReference type="InterPro" id="IPR051053">
    <property type="entry name" value="ECH/Chromodomain_protein"/>
</dbReference>
<dbReference type="InterPro" id="IPR029045">
    <property type="entry name" value="ClpP/crotonase-like_dom_sf"/>
</dbReference>
<evidence type="ECO:0000256" key="2">
    <source>
        <dbReference type="ARBA" id="ARBA00023140"/>
    </source>
</evidence>
<dbReference type="GO" id="GO:0004165">
    <property type="term" value="F:delta(3)-delta(2)-enoyl-CoA isomerase activity"/>
    <property type="evidence" value="ECO:0007669"/>
    <property type="project" value="UniProtKB-ARBA"/>
</dbReference>
<keyword evidence="2" id="KW-0576">Peroxisome</keyword>
<proteinExistence type="predicted"/>
<sequence>MMIDIVDDGRVRTITFQRPEAKNAMNTEMWDGTTEAFLAAADDPGVAVVVLTGSEDSFSAGQDLIEMAQLATGNGPEQKHGFAGLCRTLIDFPKPLILAVNGLGLGFGTTILGLSDLVFASTNARFKCPFTALGVAPELSSSMTFPRLLGRQNASWALMSSEWISAERAKEMGLIFELCEPDDLMNQAMAAAHTLASKPISSLIETKATIIEPMRDAMLAAHERENAAFAKLMGTPANIEAMTAFAEKREPNFDGIEGG</sequence>
<organism evidence="4 5">
    <name type="scientific">Microbacterium ginsengisoli</name>
    <dbReference type="NCBI Taxonomy" id="400772"/>
    <lineage>
        <taxon>Bacteria</taxon>
        <taxon>Bacillati</taxon>
        <taxon>Actinomycetota</taxon>
        <taxon>Actinomycetes</taxon>
        <taxon>Micrococcales</taxon>
        <taxon>Microbacteriaceae</taxon>
        <taxon>Microbacterium</taxon>
    </lineage>
</organism>
<dbReference type="Proteomes" id="UP000257479">
    <property type="component" value="Unassembled WGS sequence"/>
</dbReference>
<evidence type="ECO:0000256" key="1">
    <source>
        <dbReference type="ARBA" id="ARBA00004275"/>
    </source>
</evidence>
<dbReference type="EMBL" id="DMNG01000008">
    <property type="protein sequence ID" value="HAN23068.1"/>
    <property type="molecule type" value="Genomic_DNA"/>
</dbReference>
<dbReference type="PANTHER" id="PTHR43684:SF1">
    <property type="entry name" value="ENOYL-COA DELTA ISOMERASE 2"/>
    <property type="match status" value="1"/>
</dbReference>
<dbReference type="AlphaFoldDB" id="A0A3C1K966"/>
<comment type="subcellular location">
    <subcellularLocation>
        <location evidence="1">Peroxisome</location>
    </subcellularLocation>
</comment>
<name>A0A3C1K966_9MICO</name>
<evidence type="ECO:0000313" key="5">
    <source>
        <dbReference type="Proteomes" id="UP000257479"/>
    </source>
</evidence>
<accession>A0A3C1K966</accession>
<dbReference type="CDD" id="cd06558">
    <property type="entry name" value="crotonase-like"/>
    <property type="match status" value="1"/>
</dbReference>
<gene>
    <name evidence="4" type="ORF">DCP95_00645</name>
</gene>
<dbReference type="Gene3D" id="3.90.226.10">
    <property type="entry name" value="2-enoyl-CoA Hydratase, Chain A, domain 1"/>
    <property type="match status" value="1"/>
</dbReference>
<reference evidence="4 5" key="1">
    <citation type="journal article" date="2018" name="Nat. Biotechnol.">
        <title>A standardized bacterial taxonomy based on genome phylogeny substantially revises the tree of life.</title>
        <authorList>
            <person name="Parks D.H."/>
            <person name="Chuvochina M."/>
            <person name="Waite D.W."/>
            <person name="Rinke C."/>
            <person name="Skarshewski A."/>
            <person name="Chaumeil P.A."/>
            <person name="Hugenholtz P."/>
        </authorList>
    </citation>
    <scope>NUCLEOTIDE SEQUENCE [LARGE SCALE GENOMIC DNA]</scope>
    <source>
        <strain evidence="4">UBA9152</strain>
    </source>
</reference>
<dbReference type="SUPFAM" id="SSF52096">
    <property type="entry name" value="ClpP/crotonase"/>
    <property type="match status" value="1"/>
</dbReference>